<reference evidence="6" key="1">
    <citation type="journal article" date="2021" name="Environ. Microbiol.">
        <title>Cryptic niche differentiation of novel sediment ecotypes of Rugeria pomeroyi correlates with nitrate respiration.</title>
        <authorList>
            <person name="Lin X."/>
            <person name="McNichol J."/>
            <person name="Chu X."/>
            <person name="Qian Y."/>
            <person name="Luo H."/>
        </authorList>
    </citation>
    <scope>NUCLEOTIDE SEQUENCE</scope>
    <source>
        <strain evidence="6">SZCCDBB064</strain>
    </source>
</reference>
<dbReference type="Pfam" id="PF07690">
    <property type="entry name" value="MFS_1"/>
    <property type="match status" value="1"/>
</dbReference>
<gene>
    <name evidence="6" type="ORF">KBY27_13005</name>
</gene>
<keyword evidence="2 4" id="KW-1133">Transmembrane helix</keyword>
<dbReference type="InterPro" id="IPR011701">
    <property type="entry name" value="MFS"/>
</dbReference>
<proteinExistence type="predicted"/>
<dbReference type="InterPro" id="IPR020846">
    <property type="entry name" value="MFS_dom"/>
</dbReference>
<organism evidence="6 7">
    <name type="scientific">Ruegeria pomeroyi</name>
    <dbReference type="NCBI Taxonomy" id="89184"/>
    <lineage>
        <taxon>Bacteria</taxon>
        <taxon>Pseudomonadati</taxon>
        <taxon>Pseudomonadota</taxon>
        <taxon>Alphaproteobacteria</taxon>
        <taxon>Rhodobacterales</taxon>
        <taxon>Roseobacteraceae</taxon>
        <taxon>Ruegeria</taxon>
    </lineage>
</organism>
<feature type="transmembrane region" description="Helical" evidence="4">
    <location>
        <begin position="310"/>
        <end position="334"/>
    </location>
</feature>
<evidence type="ECO:0000313" key="7">
    <source>
        <dbReference type="Proteomes" id="UP000813672"/>
    </source>
</evidence>
<dbReference type="GO" id="GO:0022857">
    <property type="term" value="F:transmembrane transporter activity"/>
    <property type="evidence" value="ECO:0007669"/>
    <property type="project" value="InterPro"/>
</dbReference>
<evidence type="ECO:0000256" key="2">
    <source>
        <dbReference type="ARBA" id="ARBA00022989"/>
    </source>
</evidence>
<dbReference type="AlphaFoldDB" id="A0A9Q3WLB6"/>
<sequence length="405" mass="41867">MTLADSHTNDSRAKRNVAVLVAAQAILGAQMPMIFTIGGLAGQSLASNVCLATLPISLIVLGSMLSATPISAIMQKWGRRAGFLLGALAGALGGAVGAYGLYLSSFPVFLAGSLLTGVYMSAHGFYRFAAADTASDAFRPKAISYVMAGGLAAAIIGPQLVKATSDAYVIPFLGTYYAVIAVNLLGALLFFFLDIPRPTPPAADSPRGRSRMELLKTPRIAVAVICAMVSYALMNLVMTSTPLAVVGCGYDQGDAADVVTSHVLAMYVPSFFTGHLIARFGVEKVVAAGLVVLAAAGVVALQGVDLNNFFIALILLGLGWNFGFIGATTMLASAHEPHERGRMQGLNDLLVFGGVTMASLASGGLMNCSGGSAVEGWTAVNLAMVPFLTLAGGALIWLMLRPKEA</sequence>
<name>A0A9Q3WLB6_9RHOB</name>
<evidence type="ECO:0000256" key="4">
    <source>
        <dbReference type="SAM" id="Phobius"/>
    </source>
</evidence>
<dbReference type="EMBL" id="JAGQAF010000007">
    <property type="protein sequence ID" value="MCE8538370.1"/>
    <property type="molecule type" value="Genomic_DNA"/>
</dbReference>
<feature type="transmembrane region" description="Helical" evidence="4">
    <location>
        <begin position="220"/>
        <end position="238"/>
    </location>
</feature>
<feature type="transmembrane region" description="Helical" evidence="4">
    <location>
        <begin position="378"/>
        <end position="400"/>
    </location>
</feature>
<feature type="transmembrane region" description="Helical" evidence="4">
    <location>
        <begin position="56"/>
        <end position="74"/>
    </location>
</feature>
<dbReference type="PANTHER" id="PTHR23534:SF1">
    <property type="entry name" value="MAJOR FACILITATOR SUPERFAMILY PROTEIN"/>
    <property type="match status" value="1"/>
</dbReference>
<feature type="transmembrane region" description="Helical" evidence="4">
    <location>
        <begin position="167"/>
        <end position="193"/>
    </location>
</feature>
<comment type="caution">
    <text evidence="6">The sequence shown here is derived from an EMBL/GenBank/DDBJ whole genome shotgun (WGS) entry which is preliminary data.</text>
</comment>
<accession>A0A9Q3WLB6</accession>
<evidence type="ECO:0000256" key="1">
    <source>
        <dbReference type="ARBA" id="ARBA00022692"/>
    </source>
</evidence>
<dbReference type="RefSeq" id="WP_234220106.1">
    <property type="nucleotide sequence ID" value="NZ_JAGQAF010000007.1"/>
</dbReference>
<feature type="transmembrane region" description="Helical" evidence="4">
    <location>
        <begin position="346"/>
        <end position="366"/>
    </location>
</feature>
<evidence type="ECO:0000259" key="5">
    <source>
        <dbReference type="PROSITE" id="PS50850"/>
    </source>
</evidence>
<evidence type="ECO:0000313" key="6">
    <source>
        <dbReference type="EMBL" id="MCE8538370.1"/>
    </source>
</evidence>
<feature type="transmembrane region" description="Helical" evidence="4">
    <location>
        <begin position="108"/>
        <end position="130"/>
    </location>
</feature>
<dbReference type="Gene3D" id="1.20.1250.20">
    <property type="entry name" value="MFS general substrate transporter like domains"/>
    <property type="match status" value="1"/>
</dbReference>
<feature type="transmembrane region" description="Helical" evidence="4">
    <location>
        <begin position="142"/>
        <end position="161"/>
    </location>
</feature>
<feature type="domain" description="Major facilitator superfamily (MFS) profile" evidence="5">
    <location>
        <begin position="219"/>
        <end position="405"/>
    </location>
</feature>
<dbReference type="Proteomes" id="UP000813672">
    <property type="component" value="Unassembled WGS sequence"/>
</dbReference>
<evidence type="ECO:0000256" key="3">
    <source>
        <dbReference type="ARBA" id="ARBA00023136"/>
    </source>
</evidence>
<dbReference type="InterPro" id="IPR036259">
    <property type="entry name" value="MFS_trans_sf"/>
</dbReference>
<feature type="transmembrane region" description="Helical" evidence="4">
    <location>
        <begin position="258"/>
        <end position="278"/>
    </location>
</feature>
<dbReference type="PANTHER" id="PTHR23534">
    <property type="entry name" value="MFS PERMEASE"/>
    <property type="match status" value="1"/>
</dbReference>
<dbReference type="SUPFAM" id="SSF103473">
    <property type="entry name" value="MFS general substrate transporter"/>
    <property type="match status" value="1"/>
</dbReference>
<keyword evidence="3 4" id="KW-0472">Membrane</keyword>
<keyword evidence="1 4" id="KW-0812">Transmembrane</keyword>
<feature type="transmembrane region" description="Helical" evidence="4">
    <location>
        <begin position="81"/>
        <end position="102"/>
    </location>
</feature>
<feature type="transmembrane region" description="Helical" evidence="4">
    <location>
        <begin position="285"/>
        <end position="304"/>
    </location>
</feature>
<protein>
    <submittedName>
        <fullName evidence="6">MFS transporter</fullName>
    </submittedName>
</protein>
<dbReference type="PROSITE" id="PS50850">
    <property type="entry name" value="MFS"/>
    <property type="match status" value="1"/>
</dbReference>